<evidence type="ECO:0000256" key="1">
    <source>
        <dbReference type="SAM" id="MobiDB-lite"/>
    </source>
</evidence>
<accession>A0A453MVU8</accession>
<dbReference type="SUPFAM" id="SSF52047">
    <property type="entry name" value="RNI-like"/>
    <property type="match status" value="1"/>
</dbReference>
<dbReference type="InterPro" id="IPR053772">
    <property type="entry name" value="At1g61320/At1g61330-like"/>
</dbReference>
<evidence type="ECO:0000259" key="2">
    <source>
        <dbReference type="Pfam" id="PF23622"/>
    </source>
</evidence>
<dbReference type="Proteomes" id="UP000015105">
    <property type="component" value="Chromosome 6D"/>
</dbReference>
<dbReference type="InterPro" id="IPR055357">
    <property type="entry name" value="LRR_At1g61320_AtMIF1"/>
</dbReference>
<dbReference type="Pfam" id="PF23622">
    <property type="entry name" value="LRR_At1g61320_AtMIF1"/>
    <property type="match status" value="1"/>
</dbReference>
<reference evidence="3" key="5">
    <citation type="journal article" date="2021" name="G3 (Bethesda)">
        <title>Aegilops tauschii genome assembly Aet v5.0 features greater sequence contiguity and improved annotation.</title>
        <authorList>
            <person name="Wang L."/>
            <person name="Zhu T."/>
            <person name="Rodriguez J.C."/>
            <person name="Deal K.R."/>
            <person name="Dubcovsky J."/>
            <person name="McGuire P.E."/>
            <person name="Lux T."/>
            <person name="Spannagl M."/>
            <person name="Mayer K.F.X."/>
            <person name="Baldrich P."/>
            <person name="Meyers B.C."/>
            <person name="Huo N."/>
            <person name="Gu Y.Q."/>
            <person name="Zhou H."/>
            <person name="Devos K.M."/>
            <person name="Bennetzen J.L."/>
            <person name="Unver T."/>
            <person name="Budak H."/>
            <person name="Gulick P.J."/>
            <person name="Galiba G."/>
            <person name="Kalapos B."/>
            <person name="Nelson D.R."/>
            <person name="Li P."/>
            <person name="You F.M."/>
            <person name="Luo M.C."/>
            <person name="Dvorak J."/>
        </authorList>
    </citation>
    <scope>NUCLEOTIDE SEQUENCE [LARGE SCALE GENOMIC DNA]</scope>
    <source>
        <strain evidence="3">cv. AL8/78</strain>
    </source>
</reference>
<reference evidence="4" key="1">
    <citation type="journal article" date="2014" name="Science">
        <title>Ancient hybridizations among the ancestral genomes of bread wheat.</title>
        <authorList>
            <consortium name="International Wheat Genome Sequencing Consortium,"/>
            <person name="Marcussen T."/>
            <person name="Sandve S.R."/>
            <person name="Heier L."/>
            <person name="Spannagl M."/>
            <person name="Pfeifer M."/>
            <person name="Jakobsen K.S."/>
            <person name="Wulff B.B."/>
            <person name="Steuernagel B."/>
            <person name="Mayer K.F."/>
            <person name="Olsen O.A."/>
        </authorList>
    </citation>
    <scope>NUCLEOTIDE SEQUENCE [LARGE SCALE GENOMIC DNA]</scope>
    <source>
        <strain evidence="4">cv. AL8/78</strain>
    </source>
</reference>
<name>A0A453MVU8_AEGTS</name>
<feature type="compositionally biased region" description="Polar residues" evidence="1">
    <location>
        <begin position="83"/>
        <end position="93"/>
    </location>
</feature>
<dbReference type="EnsemblPlants" id="AET6Gv20118100.11">
    <property type="protein sequence ID" value="AET6Gv20118100.11"/>
    <property type="gene ID" value="AET6Gv20118100"/>
</dbReference>
<dbReference type="InterPro" id="IPR036047">
    <property type="entry name" value="F-box-like_dom_sf"/>
</dbReference>
<reference evidence="3" key="3">
    <citation type="journal article" date="2017" name="Nature">
        <title>Genome sequence of the progenitor of the wheat D genome Aegilops tauschii.</title>
        <authorList>
            <person name="Luo M.C."/>
            <person name="Gu Y.Q."/>
            <person name="Puiu D."/>
            <person name="Wang H."/>
            <person name="Twardziok S.O."/>
            <person name="Deal K.R."/>
            <person name="Huo N."/>
            <person name="Zhu T."/>
            <person name="Wang L."/>
            <person name="Wang Y."/>
            <person name="McGuire P.E."/>
            <person name="Liu S."/>
            <person name="Long H."/>
            <person name="Ramasamy R.K."/>
            <person name="Rodriguez J.C."/>
            <person name="Van S.L."/>
            <person name="Yuan L."/>
            <person name="Wang Z."/>
            <person name="Xia Z."/>
            <person name="Xiao L."/>
            <person name="Anderson O.D."/>
            <person name="Ouyang S."/>
            <person name="Liang Y."/>
            <person name="Zimin A.V."/>
            <person name="Pertea G."/>
            <person name="Qi P."/>
            <person name="Bennetzen J.L."/>
            <person name="Dai X."/>
            <person name="Dawson M.W."/>
            <person name="Muller H.G."/>
            <person name="Kugler K."/>
            <person name="Rivarola-Duarte L."/>
            <person name="Spannagl M."/>
            <person name="Mayer K.F.X."/>
            <person name="Lu F.H."/>
            <person name="Bevan M.W."/>
            <person name="Leroy P."/>
            <person name="Li P."/>
            <person name="You F.M."/>
            <person name="Sun Q."/>
            <person name="Liu Z."/>
            <person name="Lyons E."/>
            <person name="Wicker T."/>
            <person name="Salzberg S.L."/>
            <person name="Devos K.M."/>
            <person name="Dvorak J."/>
        </authorList>
    </citation>
    <scope>NUCLEOTIDE SEQUENCE [LARGE SCALE GENOMIC DNA]</scope>
    <source>
        <strain evidence="3">cv. AL8/78</strain>
    </source>
</reference>
<evidence type="ECO:0000313" key="4">
    <source>
        <dbReference type="Proteomes" id="UP000015105"/>
    </source>
</evidence>
<dbReference type="AlphaFoldDB" id="A0A453MVU8"/>
<protein>
    <recommendedName>
        <fullName evidence="2">At1g61320/AtMIF1 LRR domain-containing protein</fullName>
    </recommendedName>
</protein>
<dbReference type="PANTHER" id="PTHR34145:SF23">
    <property type="entry name" value="OS04G0479800 PROTEIN"/>
    <property type="match status" value="1"/>
</dbReference>
<dbReference type="SUPFAM" id="SSF81383">
    <property type="entry name" value="F-box domain"/>
    <property type="match status" value="1"/>
</dbReference>
<reference evidence="4" key="2">
    <citation type="journal article" date="2017" name="Nat. Plants">
        <title>The Aegilops tauschii genome reveals multiple impacts of transposons.</title>
        <authorList>
            <person name="Zhao G."/>
            <person name="Zou C."/>
            <person name="Li K."/>
            <person name="Wang K."/>
            <person name="Li T."/>
            <person name="Gao L."/>
            <person name="Zhang X."/>
            <person name="Wang H."/>
            <person name="Yang Z."/>
            <person name="Liu X."/>
            <person name="Jiang W."/>
            <person name="Mao L."/>
            <person name="Kong X."/>
            <person name="Jiao Y."/>
            <person name="Jia J."/>
        </authorList>
    </citation>
    <scope>NUCLEOTIDE SEQUENCE [LARGE SCALE GENOMIC DNA]</scope>
    <source>
        <strain evidence="4">cv. AL8/78</strain>
    </source>
</reference>
<reference evidence="3" key="4">
    <citation type="submission" date="2019-03" db="UniProtKB">
        <authorList>
            <consortium name="EnsemblPlants"/>
        </authorList>
    </citation>
    <scope>IDENTIFICATION</scope>
</reference>
<dbReference type="PANTHER" id="PTHR34145">
    <property type="entry name" value="OS02G0105600 PROTEIN"/>
    <property type="match status" value="1"/>
</dbReference>
<feature type="region of interest" description="Disordered" evidence="1">
    <location>
        <begin position="58"/>
        <end position="93"/>
    </location>
</feature>
<proteinExistence type="predicted"/>
<dbReference type="InterPro" id="IPR032675">
    <property type="entry name" value="LRR_dom_sf"/>
</dbReference>
<keyword evidence="4" id="KW-1185">Reference proteome</keyword>
<organism evidence="3 4">
    <name type="scientific">Aegilops tauschii subsp. strangulata</name>
    <name type="common">Goatgrass</name>
    <dbReference type="NCBI Taxonomy" id="200361"/>
    <lineage>
        <taxon>Eukaryota</taxon>
        <taxon>Viridiplantae</taxon>
        <taxon>Streptophyta</taxon>
        <taxon>Embryophyta</taxon>
        <taxon>Tracheophyta</taxon>
        <taxon>Spermatophyta</taxon>
        <taxon>Magnoliopsida</taxon>
        <taxon>Liliopsida</taxon>
        <taxon>Poales</taxon>
        <taxon>Poaceae</taxon>
        <taxon>BOP clade</taxon>
        <taxon>Pooideae</taxon>
        <taxon>Triticodae</taxon>
        <taxon>Triticeae</taxon>
        <taxon>Triticinae</taxon>
        <taxon>Aegilops</taxon>
    </lineage>
</organism>
<sequence>ARNKDRQGEQSWIGVEIWRRAIELLPDPIRGRKGSFVGHSLIRALTFFGARKQRGDSGRLMASTTTGKRKGSTCGEQGGVDGDSQSGKATRSSIPDLPEDILFRIHSLLPMREAARTACISPTFFQSWRCHSNLLFTKDTIGLKRGACGENFDDKIDRILRNHSGCLKTFNIDYYGTRGFTGTSYFDRWLQIALKPGIEELTLVLSETKRKYNFPCSLLSAGVRNSLRYLRLQFCALHPTVELGPLRSLKSLYLWRVSITWNELECLIFNSLTLELLDLISCPEIECLKLPCALQRLSALSVLACERLKVIESKAPNLSGLYLCGNWLDFSLVETLPIKELELQQTNLIRDARAKLPSLMPNIETLAIQSSREVVDAPMLPTKFLHLKHLTITVRSGAIVSRAYDYFSLVSFLDASPSLETLILDVTQRRMVHKSIFADSQLRHMPEHHHGHLKNVKISGFNSAKCVVELTCYILKNAVSLECLTLDTIYGSRCDDQGEDNWCTPMTDGILMEIPWALLAIKTHIENKVPPTVHLTVLEPCSKCHANGLERVLSQS</sequence>
<dbReference type="Gene3D" id="3.80.10.10">
    <property type="entry name" value="Ribonuclease Inhibitor"/>
    <property type="match status" value="1"/>
</dbReference>
<feature type="domain" description="At1g61320/AtMIF1 LRR" evidence="2">
    <location>
        <begin position="159"/>
        <end position="542"/>
    </location>
</feature>
<dbReference type="Gramene" id="AET6Gv20118100.11">
    <property type="protein sequence ID" value="AET6Gv20118100.11"/>
    <property type="gene ID" value="AET6Gv20118100"/>
</dbReference>
<evidence type="ECO:0000313" key="3">
    <source>
        <dbReference type="EnsemblPlants" id="AET6Gv20118100.11"/>
    </source>
</evidence>